<accession>A0A5N6WPA6</accession>
<dbReference type="EMBL" id="ML741841">
    <property type="protein sequence ID" value="KAE8322715.1"/>
    <property type="molecule type" value="Genomic_DNA"/>
</dbReference>
<proteinExistence type="predicted"/>
<evidence type="ECO:0000313" key="1">
    <source>
        <dbReference type="EMBL" id="KAE8322715.1"/>
    </source>
</evidence>
<sequence>MKVRNKLVDEDVVAMNRYQMPSSNSHLRHRQEPYVRHSDGAWRHEATVPDPAAPKLGSMLATISRAGLDSLANSSVNKGDPRITECTVIGSYNWLNRKNSTIVIPGKPPAWTPMAAPENLPEDNGEHFRDPNAARYPSYPLQPAVEAILRMNDTFESNNVDIVACGSTMGNLLRYVRNIDKDFRIIIEAVGSTVFFVRRENSPTETIPGVRGYGHTFPEASTTWEEGVKGSESHQRMVQYNFAGLRCVVRFEADGYFPTSPISQAGYALNEVQNRADLLSALFEESTVTSHAPEDKEHLVIQTGGQSVSQSSIFNLETRSFRRKDDNILGEELPRMWVSQISNFILAFHEGGLFSDVRVQDVREGVKIWEKEQENSLRQFAALLKVLTAFAQGRADGRFEVVHDEESKILQFRELDKNVNRALPESLKERWSSGSTAAVVLGGISSDDWSEEDFTACSASTCGYCGHCTY</sequence>
<gene>
    <name evidence="1" type="ORF">BDV39DRAFT_218396</name>
</gene>
<protein>
    <recommendedName>
        <fullName evidence="3">Geranylgeranyl pyrophosphate synthetase</fullName>
    </recommendedName>
</protein>
<dbReference type="PANTHER" id="PTHR35179">
    <property type="entry name" value="PROTEIN CBG02620"/>
    <property type="match status" value="1"/>
</dbReference>
<evidence type="ECO:0000313" key="2">
    <source>
        <dbReference type="Proteomes" id="UP000325945"/>
    </source>
</evidence>
<dbReference type="PANTHER" id="PTHR35179:SF2">
    <property type="entry name" value="START DOMAIN-CONTAINING PROTEIN"/>
    <property type="match status" value="1"/>
</dbReference>
<organism evidence="1 2">
    <name type="scientific">Aspergillus sergii</name>
    <dbReference type="NCBI Taxonomy" id="1034303"/>
    <lineage>
        <taxon>Eukaryota</taxon>
        <taxon>Fungi</taxon>
        <taxon>Dikarya</taxon>
        <taxon>Ascomycota</taxon>
        <taxon>Pezizomycotina</taxon>
        <taxon>Eurotiomycetes</taxon>
        <taxon>Eurotiomycetidae</taxon>
        <taxon>Eurotiales</taxon>
        <taxon>Aspergillaceae</taxon>
        <taxon>Aspergillus</taxon>
        <taxon>Aspergillus subgen. Circumdati</taxon>
    </lineage>
</organism>
<dbReference type="AlphaFoldDB" id="A0A5N6WPA6"/>
<reference evidence="2" key="1">
    <citation type="submission" date="2019-04" db="EMBL/GenBank/DDBJ databases">
        <title>Friends and foes A comparative genomics studyof 23 Aspergillus species from section Flavi.</title>
        <authorList>
            <consortium name="DOE Joint Genome Institute"/>
            <person name="Kjaerbolling I."/>
            <person name="Vesth T."/>
            <person name="Frisvad J.C."/>
            <person name="Nybo J.L."/>
            <person name="Theobald S."/>
            <person name="Kildgaard S."/>
            <person name="Isbrandt T."/>
            <person name="Kuo A."/>
            <person name="Sato A."/>
            <person name="Lyhne E.K."/>
            <person name="Kogle M.E."/>
            <person name="Wiebenga A."/>
            <person name="Kun R.S."/>
            <person name="Lubbers R.J."/>
            <person name="Makela M.R."/>
            <person name="Barry K."/>
            <person name="Chovatia M."/>
            <person name="Clum A."/>
            <person name="Daum C."/>
            <person name="Haridas S."/>
            <person name="He G."/>
            <person name="LaButti K."/>
            <person name="Lipzen A."/>
            <person name="Mondo S."/>
            <person name="Riley R."/>
            <person name="Salamov A."/>
            <person name="Simmons B.A."/>
            <person name="Magnuson J.K."/>
            <person name="Henrissat B."/>
            <person name="Mortensen U.H."/>
            <person name="Larsen T.O."/>
            <person name="Devries R.P."/>
            <person name="Grigoriev I.V."/>
            <person name="Machida M."/>
            <person name="Baker S.E."/>
            <person name="Andersen M.R."/>
        </authorList>
    </citation>
    <scope>NUCLEOTIDE SEQUENCE [LARGE SCALE GENOMIC DNA]</scope>
    <source>
        <strain evidence="2">CBS 130017</strain>
    </source>
</reference>
<dbReference type="Proteomes" id="UP000325945">
    <property type="component" value="Unassembled WGS sequence"/>
</dbReference>
<keyword evidence="2" id="KW-1185">Reference proteome</keyword>
<name>A0A5N6WPA6_9EURO</name>
<evidence type="ECO:0008006" key="3">
    <source>
        <dbReference type="Google" id="ProtNLM"/>
    </source>
</evidence>